<dbReference type="OrthoDB" id="7869506at2"/>
<evidence type="ECO:0000313" key="2">
    <source>
        <dbReference type="Proteomes" id="UP000031521"/>
    </source>
</evidence>
<sequence>MATKGEMVRALAQRFDLNPNKVDAMAREMGRAGLLTPGGRGRAATDMQGADVIHLTLPLALGLETKDAPEAVRELSQLQLVRGNLFLDGHIQWEANCDGEGGSKLLDALNRLPVAGLELHRTFGAFCGHWLEEGFSGADEGFSSAPVSVEVSSNGPHAVFSHRSDKGSLKLWFGDAARELRTPEWERRTILSDKLFRRLSQLARSGAS</sequence>
<evidence type="ECO:0000313" key="1">
    <source>
        <dbReference type="EMBL" id="AJE48478.1"/>
    </source>
</evidence>
<dbReference type="KEGG" id="cid:P73_3763"/>
<name>A0A0B5DYF1_9RHOB</name>
<dbReference type="HOGENOM" id="CLU_1318999_0_0_5"/>
<gene>
    <name evidence="1" type="ORF">P73_3763</name>
</gene>
<dbReference type="EMBL" id="CP004393">
    <property type="protein sequence ID" value="AJE48478.1"/>
    <property type="molecule type" value="Genomic_DNA"/>
</dbReference>
<dbReference type="Proteomes" id="UP000031521">
    <property type="component" value="Chromosome"/>
</dbReference>
<reference evidence="1 2" key="1">
    <citation type="journal article" date="2014" name="Int. J. Syst. Evol. Microbiol.">
        <title>Celeribacter indicus sp. nov., a polycyclic aromatic hydrocarbon-degrading bacterium from deep-sea sediment and reclassification of Huaishuia halophila as Celeribacter halophilus comb. nov.</title>
        <authorList>
            <person name="Lai Q."/>
            <person name="Cao J."/>
            <person name="Yuan J."/>
            <person name="Li F."/>
            <person name="Shao Z."/>
        </authorList>
    </citation>
    <scope>NUCLEOTIDE SEQUENCE [LARGE SCALE GENOMIC DNA]</scope>
    <source>
        <strain evidence="1">P73</strain>
    </source>
</reference>
<dbReference type="RefSeq" id="WP_043870796.1">
    <property type="nucleotide sequence ID" value="NZ_CP004393.1"/>
</dbReference>
<dbReference type="AlphaFoldDB" id="A0A0B5DYF1"/>
<protein>
    <submittedName>
        <fullName evidence="1">Uncharacterized protein</fullName>
    </submittedName>
</protein>
<accession>A0A0B5DYF1</accession>
<proteinExistence type="predicted"/>
<keyword evidence="2" id="KW-1185">Reference proteome</keyword>
<organism evidence="1 2">
    <name type="scientific">Celeribacter indicus</name>
    <dbReference type="NCBI Taxonomy" id="1208324"/>
    <lineage>
        <taxon>Bacteria</taxon>
        <taxon>Pseudomonadati</taxon>
        <taxon>Pseudomonadota</taxon>
        <taxon>Alphaproteobacteria</taxon>
        <taxon>Rhodobacterales</taxon>
        <taxon>Roseobacteraceae</taxon>
        <taxon>Celeribacter</taxon>
    </lineage>
</organism>